<dbReference type="InterPro" id="IPR006531">
    <property type="entry name" value="Gp5/Vgr_OB"/>
</dbReference>
<accession>A0ABP6CZC1</accession>
<name>A0ABP6CZC1_9ACTN</name>
<proteinExistence type="predicted"/>
<dbReference type="EMBL" id="BAAASJ010000020">
    <property type="protein sequence ID" value="GAA2628162.1"/>
    <property type="molecule type" value="Genomic_DNA"/>
</dbReference>
<dbReference type="Gene3D" id="2.40.50.230">
    <property type="entry name" value="Gp5 N-terminal domain"/>
    <property type="match status" value="1"/>
</dbReference>
<sequence length="214" mass="22946">MTEIFDHLTGQESGRADGRFHGVAIGIVTNNRDPDGLGRVKVALPWLADDAETDWARIAVPMAGAGRGFWFLPEVDDEVLVAFEHGNPEVPYVVGALWNGKDRPPVTNDDGRNDIRSITSRSGHVIRLVDTDRDERIEIVDQTAKNSIVISTKDNRITITAAADVVISAGGKLRLSGNGVEITSKADVNVEAKSALAVKSGGRLAIKGSQVNIN</sequence>
<dbReference type="SUPFAM" id="SSF69255">
    <property type="entry name" value="gp5 N-terminal domain-like"/>
    <property type="match status" value="1"/>
</dbReference>
<evidence type="ECO:0000313" key="2">
    <source>
        <dbReference type="EMBL" id="GAA2628162.1"/>
    </source>
</evidence>
<dbReference type="RefSeq" id="WP_344388778.1">
    <property type="nucleotide sequence ID" value="NZ_BAAASJ010000020.1"/>
</dbReference>
<evidence type="ECO:0000259" key="1">
    <source>
        <dbReference type="Pfam" id="PF04717"/>
    </source>
</evidence>
<comment type="caution">
    <text evidence="2">The sequence shown here is derived from an EMBL/GenBank/DDBJ whole genome shotgun (WGS) entry which is preliminary data.</text>
</comment>
<protein>
    <submittedName>
        <fullName evidence="2">Phage baseplate assembly protein V</fullName>
    </submittedName>
</protein>
<dbReference type="Pfam" id="PF04717">
    <property type="entry name" value="Phage_base_V"/>
    <property type="match status" value="1"/>
</dbReference>
<gene>
    <name evidence="2" type="ORF">GCM10010307_17800</name>
</gene>
<dbReference type="InterPro" id="IPR037026">
    <property type="entry name" value="Vgr_OB-fold_dom_sf"/>
</dbReference>
<feature type="domain" description="Gp5/Type VI secretion system Vgr protein OB-fold" evidence="1">
    <location>
        <begin position="25"/>
        <end position="98"/>
    </location>
</feature>
<organism evidence="2 3">
    <name type="scientific">Streptomyces vastus</name>
    <dbReference type="NCBI Taxonomy" id="285451"/>
    <lineage>
        <taxon>Bacteria</taxon>
        <taxon>Bacillati</taxon>
        <taxon>Actinomycetota</taxon>
        <taxon>Actinomycetes</taxon>
        <taxon>Kitasatosporales</taxon>
        <taxon>Streptomycetaceae</taxon>
        <taxon>Streptomyces</taxon>
    </lineage>
</organism>
<dbReference type="Proteomes" id="UP001500151">
    <property type="component" value="Unassembled WGS sequence"/>
</dbReference>
<evidence type="ECO:0000313" key="3">
    <source>
        <dbReference type="Proteomes" id="UP001500151"/>
    </source>
</evidence>
<keyword evidence="3" id="KW-1185">Reference proteome</keyword>
<dbReference type="SUPFAM" id="SSF69349">
    <property type="entry name" value="Phage fibre proteins"/>
    <property type="match status" value="1"/>
</dbReference>
<reference evidence="3" key="1">
    <citation type="journal article" date="2019" name="Int. J. Syst. Evol. Microbiol.">
        <title>The Global Catalogue of Microorganisms (GCM) 10K type strain sequencing project: providing services to taxonomists for standard genome sequencing and annotation.</title>
        <authorList>
            <consortium name="The Broad Institute Genomics Platform"/>
            <consortium name="The Broad Institute Genome Sequencing Center for Infectious Disease"/>
            <person name="Wu L."/>
            <person name="Ma J."/>
        </authorList>
    </citation>
    <scope>NUCLEOTIDE SEQUENCE [LARGE SCALE GENOMIC DNA]</scope>
    <source>
        <strain evidence="3">JCM 4524</strain>
    </source>
</reference>